<feature type="transmembrane region" description="Helical" evidence="1">
    <location>
        <begin position="41"/>
        <end position="63"/>
    </location>
</feature>
<sequence length="268" mass="29792">MTEKHWSRWLLWTQWVLLVAIVLAGLALRFGLLHFSVAFKVFTYAGALALAIALVSLLIFVWGMRSHSAETRSNALWAVLLGLLPVAIPLITVGKGSFTVPRIHDITTDTRNPPQYRVVLGLRKPGENSAEYAGEPVARLQRKADVYADIYPLHVHLPVERTTELAAEVAEELGWKIVSYEPERGHLEAVDRTLLLGFTDDIVVRVRPESDDGSRVDVRSSSRVGVSDLGTNAKRIREFLEELHLHAVSAENRALSQSRKSAPRNPPG</sequence>
<gene>
    <name evidence="2" type="ORF">ACCI49_12725</name>
</gene>
<reference evidence="2 3" key="1">
    <citation type="submission" date="2024-08" db="EMBL/GenBank/DDBJ databases">
        <authorList>
            <person name="Ishaq N."/>
        </authorList>
    </citation>
    <scope>NUCLEOTIDE SEQUENCE [LARGE SCALE GENOMIC DNA]</scope>
    <source>
        <strain evidence="2 3">DSM 18651</strain>
    </source>
</reference>
<dbReference type="Pfam" id="PF07386">
    <property type="entry name" value="DUF1499"/>
    <property type="match status" value="1"/>
</dbReference>
<dbReference type="InterPro" id="IPR010865">
    <property type="entry name" value="DUF1499"/>
</dbReference>
<feature type="transmembrane region" description="Helical" evidence="1">
    <location>
        <begin position="12"/>
        <end position="35"/>
    </location>
</feature>
<feature type="transmembrane region" description="Helical" evidence="1">
    <location>
        <begin position="75"/>
        <end position="94"/>
    </location>
</feature>
<dbReference type="RefSeq" id="WP_371839390.1">
    <property type="nucleotide sequence ID" value="NZ_JBGMEK010000026.1"/>
</dbReference>
<proteinExistence type="predicted"/>
<protein>
    <submittedName>
        <fullName evidence="2">DUF1499 domain-containing protein</fullName>
    </submittedName>
</protein>
<organism evidence="2 3">
    <name type="scientific">Microbulbifer epialgicus</name>
    <dbReference type="NCBI Taxonomy" id="393907"/>
    <lineage>
        <taxon>Bacteria</taxon>
        <taxon>Pseudomonadati</taxon>
        <taxon>Pseudomonadota</taxon>
        <taxon>Gammaproteobacteria</taxon>
        <taxon>Cellvibrionales</taxon>
        <taxon>Microbulbiferaceae</taxon>
        <taxon>Microbulbifer</taxon>
    </lineage>
</organism>
<keyword evidence="1" id="KW-0472">Membrane</keyword>
<evidence type="ECO:0000313" key="2">
    <source>
        <dbReference type="EMBL" id="MFA0811787.1"/>
    </source>
</evidence>
<keyword evidence="3" id="KW-1185">Reference proteome</keyword>
<dbReference type="EMBL" id="JBGMEK010000026">
    <property type="protein sequence ID" value="MFA0811787.1"/>
    <property type="molecule type" value="Genomic_DNA"/>
</dbReference>
<comment type="caution">
    <text evidence="2">The sequence shown here is derived from an EMBL/GenBank/DDBJ whole genome shotgun (WGS) entry which is preliminary data.</text>
</comment>
<evidence type="ECO:0000313" key="3">
    <source>
        <dbReference type="Proteomes" id="UP001569428"/>
    </source>
</evidence>
<evidence type="ECO:0000256" key="1">
    <source>
        <dbReference type="SAM" id="Phobius"/>
    </source>
</evidence>
<keyword evidence="1" id="KW-0812">Transmembrane</keyword>
<dbReference type="Proteomes" id="UP001569428">
    <property type="component" value="Unassembled WGS sequence"/>
</dbReference>
<name>A0ABV4P1A7_9GAMM</name>
<accession>A0ABV4P1A7</accession>
<keyword evidence="1" id="KW-1133">Transmembrane helix</keyword>